<keyword evidence="3" id="KW-1185">Reference proteome</keyword>
<comment type="caution">
    <text evidence="2">The sequence shown here is derived from an EMBL/GenBank/DDBJ whole genome shotgun (WGS) entry which is preliminary data.</text>
</comment>
<evidence type="ECO:0000313" key="3">
    <source>
        <dbReference type="Proteomes" id="UP001589887"/>
    </source>
</evidence>
<accession>A0ABV6THP2</accession>
<protein>
    <recommendedName>
        <fullName evidence="4">Secreted protein</fullName>
    </recommendedName>
</protein>
<proteinExistence type="predicted"/>
<gene>
    <name evidence="2" type="ORF">ACFH04_09845</name>
</gene>
<feature type="signal peptide" evidence="1">
    <location>
        <begin position="1"/>
        <end position="33"/>
    </location>
</feature>
<dbReference type="RefSeq" id="WP_394317936.1">
    <property type="nucleotide sequence ID" value="NZ_JBHMQV010000009.1"/>
</dbReference>
<sequence length="124" mass="13154">MKLQRSLRTTIGVSAAALAAATGVMASSGSASAGSNGQQVRVSTYYSDYARVCGVNQHGVHVCTPWFDTPGSGYHGQTGWWFKGRTTIEGVNADNGQHRKVTISVPVSQSGDWVSYNGRSSRTL</sequence>
<dbReference type="EMBL" id="JBHMQV010000009">
    <property type="protein sequence ID" value="MFC0844010.1"/>
    <property type="molecule type" value="Genomic_DNA"/>
</dbReference>
<keyword evidence="1" id="KW-0732">Signal</keyword>
<organism evidence="2 3">
    <name type="scientific">Streptomyces noboritoensis</name>
    <dbReference type="NCBI Taxonomy" id="67337"/>
    <lineage>
        <taxon>Bacteria</taxon>
        <taxon>Bacillati</taxon>
        <taxon>Actinomycetota</taxon>
        <taxon>Actinomycetes</taxon>
        <taxon>Kitasatosporales</taxon>
        <taxon>Streptomycetaceae</taxon>
        <taxon>Streptomyces</taxon>
    </lineage>
</organism>
<evidence type="ECO:0008006" key="4">
    <source>
        <dbReference type="Google" id="ProtNLM"/>
    </source>
</evidence>
<dbReference type="Proteomes" id="UP001589887">
    <property type="component" value="Unassembled WGS sequence"/>
</dbReference>
<name>A0ABV6THP2_9ACTN</name>
<evidence type="ECO:0000313" key="2">
    <source>
        <dbReference type="EMBL" id="MFC0844010.1"/>
    </source>
</evidence>
<feature type="chain" id="PRO_5046555586" description="Secreted protein" evidence="1">
    <location>
        <begin position="34"/>
        <end position="124"/>
    </location>
</feature>
<reference evidence="2 3" key="1">
    <citation type="submission" date="2024-09" db="EMBL/GenBank/DDBJ databases">
        <authorList>
            <person name="Sun Q."/>
            <person name="Mori K."/>
        </authorList>
    </citation>
    <scope>NUCLEOTIDE SEQUENCE [LARGE SCALE GENOMIC DNA]</scope>
    <source>
        <strain evidence="2 3">JCM 4557</strain>
    </source>
</reference>
<evidence type="ECO:0000256" key="1">
    <source>
        <dbReference type="SAM" id="SignalP"/>
    </source>
</evidence>